<proteinExistence type="predicted"/>
<dbReference type="Proteomes" id="UP000015101">
    <property type="component" value="Unassembled WGS sequence"/>
</dbReference>
<dbReference type="PANTHER" id="PTHR19303:SF71">
    <property type="entry name" value="ZINC FINGER PHD-TYPE DOMAIN-CONTAINING PROTEIN"/>
    <property type="match status" value="1"/>
</dbReference>
<name>T1G185_HELRO</name>
<reference evidence="2 5" key="2">
    <citation type="journal article" date="2013" name="Nature">
        <title>Insights into bilaterian evolution from three spiralian genomes.</title>
        <authorList>
            <person name="Simakov O."/>
            <person name="Marletaz F."/>
            <person name="Cho S.J."/>
            <person name="Edsinger-Gonzales E."/>
            <person name="Havlak P."/>
            <person name="Hellsten U."/>
            <person name="Kuo D.H."/>
            <person name="Larsson T."/>
            <person name="Lv J."/>
            <person name="Arendt D."/>
            <person name="Savage R."/>
            <person name="Osoegawa K."/>
            <person name="de Jong P."/>
            <person name="Grimwood J."/>
            <person name="Chapman J.A."/>
            <person name="Shapiro H."/>
            <person name="Aerts A."/>
            <person name="Otillar R.P."/>
            <person name="Terry A.Y."/>
            <person name="Boore J.L."/>
            <person name="Grigoriev I.V."/>
            <person name="Lindberg D.R."/>
            <person name="Seaver E.C."/>
            <person name="Weisblat D.A."/>
            <person name="Putnam N.H."/>
            <person name="Rokhsar D.S."/>
        </authorList>
    </citation>
    <scope>NUCLEOTIDE SEQUENCE</scope>
</reference>
<dbReference type="OMA" id="WTSARIC"/>
<dbReference type="EnsemblMetazoa" id="HelroT64632">
    <property type="protein sequence ID" value="HelroP64632"/>
    <property type="gene ID" value="HelroG64632"/>
</dbReference>
<protein>
    <recommendedName>
        <fullName evidence="1">DDE-1 domain-containing protein</fullName>
    </recommendedName>
</protein>
<dbReference type="PANTHER" id="PTHR19303">
    <property type="entry name" value="TRANSPOSON"/>
    <property type="match status" value="1"/>
</dbReference>
<evidence type="ECO:0000313" key="5">
    <source>
        <dbReference type="Proteomes" id="UP000015101"/>
    </source>
</evidence>
<dbReference type="EMBL" id="AMQM01002878">
    <property type="status" value="NOT_ANNOTATED_CDS"/>
    <property type="molecule type" value="Genomic_DNA"/>
</dbReference>
<gene>
    <name evidence="4" type="primary">20214833</name>
    <name evidence="2" type="ORF">HELRODRAFT_64632</name>
    <name evidence="3" type="ORF">HELRODRAFT_72994</name>
</gene>
<dbReference type="InterPro" id="IPR004875">
    <property type="entry name" value="DDE_SF_endonuclease_dom"/>
</dbReference>
<accession>T1G185</accession>
<dbReference type="RefSeq" id="XP_009015349.1">
    <property type="nucleotide sequence ID" value="XM_009017101.1"/>
</dbReference>
<dbReference type="GeneID" id="20213671"/>
<evidence type="ECO:0000259" key="1">
    <source>
        <dbReference type="Pfam" id="PF03184"/>
    </source>
</evidence>
<dbReference type="GeneID" id="20214833"/>
<dbReference type="KEGG" id="hro:HELRODRAFT_64632"/>
<sequence length="261" mass="29285">MHRHPDLSLRKPEGTSLSRATSFNKHNVSQFYKNLDAVYKRYNFEPQDIFNCDETGCTTVQKTTNVRVIAAKSNRQVGRVTSAERGQVVTVCCTINAIGNTVPPFMVFPRVHYKDRMIKGAPPGTCGATNPSGWMTSEIFMKFLAHFAKHCKCSTEKPVLLILDNHESHISLQSLDFCKNNGVVLLTFPPHCSHRMQPLDVAVYGPFKQYYTHACNDWMNTHPATPMCIFDISEVVGVAFPLAFTQKNIKSAFSSTGTKFK</sequence>
<dbReference type="GO" id="GO:0005634">
    <property type="term" value="C:nucleus"/>
    <property type="evidence" value="ECO:0000318"/>
    <property type="project" value="GO_Central"/>
</dbReference>
<dbReference type="EMBL" id="AMQM01000496">
    <property type="status" value="NOT_ANNOTATED_CDS"/>
    <property type="molecule type" value="Genomic_DNA"/>
</dbReference>
<organism evidence="4 5">
    <name type="scientific">Helobdella robusta</name>
    <name type="common">Californian leech</name>
    <dbReference type="NCBI Taxonomy" id="6412"/>
    <lineage>
        <taxon>Eukaryota</taxon>
        <taxon>Metazoa</taxon>
        <taxon>Spiralia</taxon>
        <taxon>Lophotrochozoa</taxon>
        <taxon>Annelida</taxon>
        <taxon>Clitellata</taxon>
        <taxon>Hirudinea</taxon>
        <taxon>Rhynchobdellida</taxon>
        <taxon>Glossiphoniidae</taxon>
        <taxon>Helobdella</taxon>
    </lineage>
</organism>
<dbReference type="OrthoDB" id="6277218at2759"/>
<dbReference type="EnsemblMetazoa" id="HelroT72994">
    <property type="protein sequence ID" value="HelroP72994"/>
    <property type="gene ID" value="HelroG72994"/>
</dbReference>
<evidence type="ECO:0000313" key="3">
    <source>
        <dbReference type="EMBL" id="ESO10118.1"/>
    </source>
</evidence>
<feature type="domain" description="DDE-1" evidence="1">
    <location>
        <begin position="88"/>
        <end position="253"/>
    </location>
</feature>
<dbReference type="AlphaFoldDB" id="T1G185"/>
<dbReference type="EMBL" id="KB095905">
    <property type="protein sequence ID" value="ESO10118.1"/>
    <property type="molecule type" value="Genomic_DNA"/>
</dbReference>
<dbReference type="EMBL" id="KB096324">
    <property type="protein sequence ID" value="ESO05981.1"/>
    <property type="molecule type" value="Genomic_DNA"/>
</dbReference>
<dbReference type="RefSeq" id="XP_009011932.1">
    <property type="nucleotide sequence ID" value="XM_009013684.1"/>
</dbReference>
<reference evidence="5" key="1">
    <citation type="submission" date="2012-12" db="EMBL/GenBank/DDBJ databases">
        <authorList>
            <person name="Hellsten U."/>
            <person name="Grimwood J."/>
            <person name="Chapman J.A."/>
            <person name="Shapiro H."/>
            <person name="Aerts A."/>
            <person name="Otillar R.P."/>
            <person name="Terry A.Y."/>
            <person name="Boore J.L."/>
            <person name="Simakov O."/>
            <person name="Marletaz F."/>
            <person name="Cho S.-J."/>
            <person name="Edsinger-Gonzales E."/>
            <person name="Havlak P."/>
            <person name="Kuo D.-H."/>
            <person name="Larsson T."/>
            <person name="Lv J."/>
            <person name="Arendt D."/>
            <person name="Savage R."/>
            <person name="Osoegawa K."/>
            <person name="de Jong P."/>
            <person name="Lindberg D.R."/>
            <person name="Seaver E.C."/>
            <person name="Weisblat D.A."/>
            <person name="Putnam N.H."/>
            <person name="Grigoriev I.V."/>
            <person name="Rokhsar D.S."/>
        </authorList>
    </citation>
    <scope>NUCLEOTIDE SEQUENCE</scope>
</reference>
<dbReference type="Gene3D" id="3.30.420.10">
    <property type="entry name" value="Ribonuclease H-like superfamily/Ribonuclease H"/>
    <property type="match status" value="1"/>
</dbReference>
<evidence type="ECO:0000313" key="4">
    <source>
        <dbReference type="EnsemblMetazoa" id="HelroP72994"/>
    </source>
</evidence>
<dbReference type="KEGG" id="hro:HELRODRAFT_72994"/>
<dbReference type="InParanoid" id="T1G185"/>
<dbReference type="CTD" id="20213671"/>
<keyword evidence="5" id="KW-1185">Reference proteome</keyword>
<reference evidence="4" key="3">
    <citation type="submission" date="2015-06" db="UniProtKB">
        <authorList>
            <consortium name="EnsemblMetazoa"/>
        </authorList>
    </citation>
    <scope>IDENTIFICATION</scope>
</reference>
<dbReference type="eggNOG" id="KOG3105">
    <property type="taxonomic scope" value="Eukaryota"/>
</dbReference>
<dbReference type="HOGENOM" id="CLU_013929_2_0_1"/>
<evidence type="ECO:0000313" key="2">
    <source>
        <dbReference type="EMBL" id="ESO05981.1"/>
    </source>
</evidence>
<dbReference type="InterPro" id="IPR050863">
    <property type="entry name" value="CenT-Element_Derived"/>
</dbReference>
<dbReference type="Pfam" id="PF03184">
    <property type="entry name" value="DDE_1"/>
    <property type="match status" value="1"/>
</dbReference>
<dbReference type="GO" id="GO:0003677">
    <property type="term" value="F:DNA binding"/>
    <property type="evidence" value="ECO:0000318"/>
    <property type="project" value="GO_Central"/>
</dbReference>
<dbReference type="CTD" id="20214833"/>
<dbReference type="InterPro" id="IPR036397">
    <property type="entry name" value="RNaseH_sf"/>
</dbReference>